<accession>A0A0C9UVA1</accession>
<sequence>MAYPRLISLQAREVTSVSVTFALRISDSQSDWSSLLTDELEGEDGFPTIAEALGRGLVVNVNGNSWKRVVVHVDEDEEEAIVIVYGLSPKRKYEIGLTLVASDQSLSENVTTLGAATSNVLPSNPSLPHVPEPVVSPSTLTPPTTPIRSTPPRVPPAEDRANQLRKQLALINAERDELVSQLKQARRDSQRTETALKGEIEALKRASEKHASTEHRSRQKVLALQEAVKQANAAAEEIEQTAESIEETLPSLEQRANQVQATRDQAKTDMERKFSQFDAVISKETRTIQELQGELTTLCTKLEKVTAKKDKLEKETVPQLEERLCEIRRELEELQVSSPRMEEPYDNNEQQWHVRGWVPPIQRPAQSQSHSGLPSTTSVPSFFAGISRADQGWSPQGSN</sequence>
<evidence type="ECO:0000313" key="3">
    <source>
        <dbReference type="EMBL" id="KIJ29115.1"/>
    </source>
</evidence>
<protein>
    <submittedName>
        <fullName evidence="3">Uncharacterized protein</fullName>
    </submittedName>
</protein>
<proteinExistence type="predicted"/>
<feature type="compositionally biased region" description="Low complexity" evidence="2">
    <location>
        <begin position="136"/>
        <end position="151"/>
    </location>
</feature>
<gene>
    <name evidence="3" type="ORF">M422DRAFT_188933</name>
</gene>
<dbReference type="OrthoDB" id="2596255at2759"/>
<evidence type="ECO:0000256" key="1">
    <source>
        <dbReference type="SAM" id="Coils"/>
    </source>
</evidence>
<name>A0A0C9UVA1_SPHS4</name>
<feature type="coiled-coil region" evidence="1">
    <location>
        <begin position="221"/>
        <end position="315"/>
    </location>
</feature>
<feature type="region of interest" description="Disordered" evidence="2">
    <location>
        <begin position="136"/>
        <end position="158"/>
    </location>
</feature>
<feature type="coiled-coil region" evidence="1">
    <location>
        <begin position="161"/>
        <end position="195"/>
    </location>
</feature>
<feature type="compositionally biased region" description="Polar residues" evidence="2">
    <location>
        <begin position="364"/>
        <end position="380"/>
    </location>
</feature>
<reference evidence="3 4" key="1">
    <citation type="submission" date="2014-06" db="EMBL/GenBank/DDBJ databases">
        <title>Evolutionary Origins and Diversification of the Mycorrhizal Mutualists.</title>
        <authorList>
            <consortium name="DOE Joint Genome Institute"/>
            <consortium name="Mycorrhizal Genomics Consortium"/>
            <person name="Kohler A."/>
            <person name="Kuo A."/>
            <person name="Nagy L.G."/>
            <person name="Floudas D."/>
            <person name="Copeland A."/>
            <person name="Barry K.W."/>
            <person name="Cichocki N."/>
            <person name="Veneault-Fourrey C."/>
            <person name="LaButti K."/>
            <person name="Lindquist E.A."/>
            <person name="Lipzen A."/>
            <person name="Lundell T."/>
            <person name="Morin E."/>
            <person name="Murat C."/>
            <person name="Riley R."/>
            <person name="Ohm R."/>
            <person name="Sun H."/>
            <person name="Tunlid A."/>
            <person name="Henrissat B."/>
            <person name="Grigoriev I.V."/>
            <person name="Hibbett D.S."/>
            <person name="Martin F."/>
        </authorList>
    </citation>
    <scope>NUCLEOTIDE SEQUENCE [LARGE SCALE GENOMIC DNA]</scope>
    <source>
        <strain evidence="3 4">SS14</strain>
    </source>
</reference>
<dbReference type="AlphaFoldDB" id="A0A0C9UVA1"/>
<evidence type="ECO:0000256" key="2">
    <source>
        <dbReference type="SAM" id="MobiDB-lite"/>
    </source>
</evidence>
<dbReference type="EMBL" id="KN837290">
    <property type="protein sequence ID" value="KIJ29115.1"/>
    <property type="molecule type" value="Genomic_DNA"/>
</dbReference>
<dbReference type="Proteomes" id="UP000054279">
    <property type="component" value="Unassembled WGS sequence"/>
</dbReference>
<feature type="region of interest" description="Disordered" evidence="2">
    <location>
        <begin position="361"/>
        <end position="399"/>
    </location>
</feature>
<keyword evidence="1" id="KW-0175">Coiled coil</keyword>
<keyword evidence="4" id="KW-1185">Reference proteome</keyword>
<organism evidence="3 4">
    <name type="scientific">Sphaerobolus stellatus (strain SS14)</name>
    <dbReference type="NCBI Taxonomy" id="990650"/>
    <lineage>
        <taxon>Eukaryota</taxon>
        <taxon>Fungi</taxon>
        <taxon>Dikarya</taxon>
        <taxon>Basidiomycota</taxon>
        <taxon>Agaricomycotina</taxon>
        <taxon>Agaricomycetes</taxon>
        <taxon>Phallomycetidae</taxon>
        <taxon>Geastrales</taxon>
        <taxon>Sphaerobolaceae</taxon>
        <taxon>Sphaerobolus</taxon>
    </lineage>
</organism>
<dbReference type="HOGENOM" id="CLU_027203_1_0_1"/>
<evidence type="ECO:0000313" key="4">
    <source>
        <dbReference type="Proteomes" id="UP000054279"/>
    </source>
</evidence>